<gene>
    <name evidence="1" type="ORF">XVE_4146</name>
</gene>
<sequence length="448" mass="48741">MLSSVNPNDNMAAVRLLDFFASHVPWHRSLWGVGTILAMEELHEGCAMLRQGHLSEGSIKRMSSTLIKRVGTDLAFRIEEKQFLQQQITQIPRADGAAHHGLKQLAKRVSSDYLDRWARIVATGTYPMELFARSVAAHLLDAGFSEQHLHDLVKSHLNSTPAISLAELCEALQAELVQQPSREFEVLVAFSKAPEFPNGVPAEWLQATAIPQWLTANGFATSGVRAQVATLLTVHARDYLGAAKAAWDEHERHAARALLSTGKPLSVVPTLWVKGARQPSLKKEAFRGVSVKELFRGDRIFSNDANQSVDAALELLAHLEGGSAPAAIAGGWAAIEGLLADPSDRASAADNLATLVACSLPRAELTALAHRAIKDHPIDCAQLIQIQNNRERSRQLAQMIIDDSLPLMAGLSDQAAVKRLKNLLINPHRELGIVKDSIAEPPPISRTG</sequence>
<dbReference type="EMBL" id="AEQV01000190">
    <property type="protein sequence ID" value="EGD07683.1"/>
    <property type="molecule type" value="Genomic_DNA"/>
</dbReference>
<evidence type="ECO:0000313" key="2">
    <source>
        <dbReference type="Proteomes" id="UP000003299"/>
    </source>
</evidence>
<comment type="caution">
    <text evidence="1">The sequence shown here is derived from an EMBL/GenBank/DDBJ whole genome shotgun (WGS) entry which is preliminary data.</text>
</comment>
<evidence type="ECO:0000313" key="1">
    <source>
        <dbReference type="EMBL" id="EGD07683.1"/>
    </source>
</evidence>
<dbReference type="RefSeq" id="WP_005996439.1">
    <property type="nucleotide sequence ID" value="NZ_AEQV01000190.1"/>
</dbReference>
<dbReference type="AlphaFoldDB" id="F0BIP1"/>
<protein>
    <submittedName>
        <fullName evidence="1">Uncharacterized protein</fullName>
    </submittedName>
</protein>
<dbReference type="KEGG" id="xve:BJD12_00285"/>
<dbReference type="Proteomes" id="UP000003299">
    <property type="component" value="Unassembled WGS sequence"/>
</dbReference>
<reference evidence="1 2" key="1">
    <citation type="journal article" date="2011" name="BMC Genomics">
        <title>Comparative genomics reveals diversity among xanthomonads infecting tomato and pepper.</title>
        <authorList>
            <person name="Potnis N."/>
            <person name="Krasileva K."/>
            <person name="Chow V."/>
            <person name="Almeida N.F."/>
            <person name="Patil P.B."/>
            <person name="Ryan R.P."/>
            <person name="Sharlach M."/>
            <person name="Behlau F."/>
            <person name="Dow J.M."/>
            <person name="Momol M.T."/>
            <person name="White F.F."/>
            <person name="Preston J.F."/>
            <person name="Vinatzer B.A."/>
            <person name="Koebnik R."/>
            <person name="Setubal J.C."/>
            <person name="Norman D.J."/>
            <person name="Staskawicz B.J."/>
            <person name="Jones J.B."/>
        </authorList>
    </citation>
    <scope>NUCLEOTIDE SEQUENCE [LARGE SCALE GENOMIC DNA]</scope>
    <source>
        <strain evidence="1 2">ATCC 35937</strain>
    </source>
</reference>
<proteinExistence type="predicted"/>
<accession>F0BIP1</accession>
<dbReference type="GeneID" id="46979894"/>
<dbReference type="eggNOG" id="ENOG5033PI0">
    <property type="taxonomic scope" value="Bacteria"/>
</dbReference>
<organism evidence="1 2">
    <name type="scientific">Xanthomonas vesicatoria ATCC 35937</name>
    <dbReference type="NCBI Taxonomy" id="925775"/>
    <lineage>
        <taxon>Bacteria</taxon>
        <taxon>Pseudomonadati</taxon>
        <taxon>Pseudomonadota</taxon>
        <taxon>Gammaproteobacteria</taxon>
        <taxon>Lysobacterales</taxon>
        <taxon>Lysobacteraceae</taxon>
        <taxon>Xanthomonas</taxon>
    </lineage>
</organism>
<name>F0BIP1_9XANT</name>